<dbReference type="InterPro" id="IPR011990">
    <property type="entry name" value="TPR-like_helical_dom_sf"/>
</dbReference>
<gene>
    <name evidence="3" type="ORF">METZ01_LOCUS277412</name>
</gene>
<dbReference type="SUPFAM" id="SSF48452">
    <property type="entry name" value="TPR-like"/>
    <property type="match status" value="1"/>
</dbReference>
<organism evidence="3">
    <name type="scientific">marine metagenome</name>
    <dbReference type="NCBI Taxonomy" id="408172"/>
    <lineage>
        <taxon>unclassified sequences</taxon>
        <taxon>metagenomes</taxon>
        <taxon>ecological metagenomes</taxon>
    </lineage>
</organism>
<dbReference type="InterPro" id="IPR007195">
    <property type="entry name" value="TolB_N"/>
</dbReference>
<dbReference type="AlphaFoldDB" id="A0A382KJD0"/>
<dbReference type="EMBL" id="UINC01081050">
    <property type="protein sequence ID" value="SVC24558.1"/>
    <property type="molecule type" value="Genomic_DNA"/>
</dbReference>
<dbReference type="SUPFAM" id="SSF52964">
    <property type="entry name" value="TolB, N-terminal domain"/>
    <property type="match status" value="1"/>
</dbReference>
<keyword evidence="1" id="KW-0175">Coiled coil</keyword>
<evidence type="ECO:0000256" key="1">
    <source>
        <dbReference type="SAM" id="Coils"/>
    </source>
</evidence>
<proteinExistence type="predicted"/>
<feature type="coiled-coil region" evidence="1">
    <location>
        <begin position="315"/>
        <end position="342"/>
    </location>
</feature>
<dbReference type="Gene3D" id="3.40.50.10070">
    <property type="entry name" value="TolB, N-terminal domain"/>
    <property type="match status" value="1"/>
</dbReference>
<evidence type="ECO:0000259" key="2">
    <source>
        <dbReference type="Pfam" id="PF04052"/>
    </source>
</evidence>
<dbReference type="Pfam" id="PF04052">
    <property type="entry name" value="TolB_N"/>
    <property type="match status" value="1"/>
</dbReference>
<protein>
    <recommendedName>
        <fullName evidence="2">TolB N-terminal domain-containing protein</fullName>
    </recommendedName>
</protein>
<name>A0A382KJD0_9ZZZZ</name>
<dbReference type="Pfam" id="PF14559">
    <property type="entry name" value="TPR_19"/>
    <property type="match status" value="1"/>
</dbReference>
<reference evidence="3" key="1">
    <citation type="submission" date="2018-05" db="EMBL/GenBank/DDBJ databases">
        <authorList>
            <person name="Lanie J.A."/>
            <person name="Ng W.-L."/>
            <person name="Kazmierczak K.M."/>
            <person name="Andrzejewski T.M."/>
            <person name="Davidsen T.M."/>
            <person name="Wayne K.J."/>
            <person name="Tettelin H."/>
            <person name="Glass J.I."/>
            <person name="Rusch D."/>
            <person name="Podicherti R."/>
            <person name="Tsui H.-C.T."/>
            <person name="Winkler M.E."/>
        </authorList>
    </citation>
    <scope>NUCLEOTIDE SEQUENCE</scope>
</reference>
<feature type="non-terminal residue" evidence="3">
    <location>
        <position position="1"/>
    </location>
</feature>
<sequence>DFKPANQSKFAYKLPDKPSIAVLPFKNLHDDKSDNYIAEGISQNLTNQISRSSEIFVITYSSAKKVAAESSDPKQIARSLGVRFILNGSVQRSGDDLRVNVELLDALENSLVWTNQFDGKKDNLFSFQDRIAENIFVNFKVKLASNLLGENATEFSSVEQMQKVLKFREKFLMFSREGHIQAKALAEEINEEYPGSGPASLVMAWLSFQEIMMGMTEDREKSIKQGAKHAELAHTILNDGLSLIVGAWMDLFSGDASDRAKEKVAKAIEIDQSGDVLSGAANIFLLTGEPLAAKQLFKRAMRISPFHPVWYANRLSEAMIMLEEYDEAREILEELVSKSQEDGINLREKSRALVALSFVESRVGNTSAAREKIKDLRLINPNFSAVSVKNYLGMVSDKQFLNSFLENAINLGLPKT</sequence>
<dbReference type="Gene3D" id="1.25.40.10">
    <property type="entry name" value="Tetratricopeptide repeat domain"/>
    <property type="match status" value="1"/>
</dbReference>
<feature type="domain" description="TolB N-terminal" evidence="2">
    <location>
        <begin position="18"/>
        <end position="108"/>
    </location>
</feature>
<evidence type="ECO:0000313" key="3">
    <source>
        <dbReference type="EMBL" id="SVC24558.1"/>
    </source>
</evidence>
<accession>A0A382KJD0</accession>